<evidence type="ECO:0000256" key="1">
    <source>
        <dbReference type="SAM" id="MobiDB-lite"/>
    </source>
</evidence>
<dbReference type="Proteomes" id="UP000812440">
    <property type="component" value="Chromosome 1"/>
</dbReference>
<evidence type="ECO:0000313" key="3">
    <source>
        <dbReference type="Proteomes" id="UP000812440"/>
    </source>
</evidence>
<accession>A0A8T2KBC8</accession>
<organism evidence="2 3">
    <name type="scientific">Hymenochirus boettgeri</name>
    <name type="common">Congo dwarf clawed frog</name>
    <dbReference type="NCBI Taxonomy" id="247094"/>
    <lineage>
        <taxon>Eukaryota</taxon>
        <taxon>Metazoa</taxon>
        <taxon>Chordata</taxon>
        <taxon>Craniata</taxon>
        <taxon>Vertebrata</taxon>
        <taxon>Euteleostomi</taxon>
        <taxon>Amphibia</taxon>
        <taxon>Batrachia</taxon>
        <taxon>Anura</taxon>
        <taxon>Pipoidea</taxon>
        <taxon>Pipidae</taxon>
        <taxon>Pipinae</taxon>
        <taxon>Hymenochirus</taxon>
    </lineage>
</organism>
<comment type="caution">
    <text evidence="2">The sequence shown here is derived from an EMBL/GenBank/DDBJ whole genome shotgun (WGS) entry which is preliminary data.</text>
</comment>
<gene>
    <name evidence="2" type="ORF">GDO86_000008</name>
</gene>
<dbReference type="AlphaFoldDB" id="A0A8T2KBC8"/>
<reference evidence="2" key="1">
    <citation type="thesis" date="2020" institute="ProQuest LLC" country="789 East Eisenhower Parkway, Ann Arbor, MI, USA">
        <title>Comparative Genomics and Chromosome Evolution.</title>
        <authorList>
            <person name="Mudd A.B."/>
        </authorList>
    </citation>
    <scope>NUCLEOTIDE SEQUENCE</scope>
    <source>
        <strain evidence="2">Female2</strain>
        <tissue evidence="2">Blood</tissue>
    </source>
</reference>
<sequence>MLIGRYKPTLIYLSNVRRGISKRLIGSSAQETHTKGNTPTPAHPIPHQYGRTRRKRGTAAEDEPKTQKRGVGGASRAGGRTPGQLHTKRATGP</sequence>
<keyword evidence="3" id="KW-1185">Reference proteome</keyword>
<feature type="compositionally biased region" description="Polar residues" evidence="1">
    <location>
        <begin position="27"/>
        <end position="40"/>
    </location>
</feature>
<evidence type="ECO:0000313" key="2">
    <source>
        <dbReference type="EMBL" id="KAG8453214.1"/>
    </source>
</evidence>
<dbReference type="EMBL" id="JAACNH010000001">
    <property type="protein sequence ID" value="KAG8453214.1"/>
    <property type="molecule type" value="Genomic_DNA"/>
</dbReference>
<feature type="region of interest" description="Disordered" evidence="1">
    <location>
        <begin position="24"/>
        <end position="93"/>
    </location>
</feature>
<protein>
    <submittedName>
        <fullName evidence="2">Uncharacterized protein</fullName>
    </submittedName>
</protein>
<name>A0A8T2KBC8_9PIPI</name>
<proteinExistence type="predicted"/>